<name>A0A5E4PDW9_9COXI</name>
<organism evidence="7 8">
    <name type="scientific">Aquicella siphonis</name>
    <dbReference type="NCBI Taxonomy" id="254247"/>
    <lineage>
        <taxon>Bacteria</taxon>
        <taxon>Pseudomonadati</taxon>
        <taxon>Pseudomonadota</taxon>
        <taxon>Gammaproteobacteria</taxon>
        <taxon>Legionellales</taxon>
        <taxon>Coxiellaceae</taxon>
        <taxon>Aquicella</taxon>
    </lineage>
</organism>
<protein>
    <recommendedName>
        <fullName evidence="2">Probable chromosome-partitioning protein ParB</fullName>
    </recommendedName>
</protein>
<keyword evidence="3" id="KW-0159">Chromosome partition</keyword>
<dbReference type="KEGG" id="asip:AQUSIP_00570"/>
<evidence type="ECO:0000256" key="2">
    <source>
        <dbReference type="ARBA" id="ARBA00022372"/>
    </source>
</evidence>
<dbReference type="Gene3D" id="3.90.1530.30">
    <property type="match status" value="1"/>
</dbReference>
<dbReference type="RefSeq" id="WP_148337507.1">
    <property type="nucleotide sequence ID" value="NZ_LR699119.1"/>
</dbReference>
<dbReference type="SMART" id="SM00470">
    <property type="entry name" value="ParB"/>
    <property type="match status" value="1"/>
</dbReference>
<evidence type="ECO:0000313" key="8">
    <source>
        <dbReference type="Proteomes" id="UP000324194"/>
    </source>
</evidence>
<evidence type="ECO:0000256" key="4">
    <source>
        <dbReference type="ARBA" id="ARBA00023125"/>
    </source>
</evidence>
<comment type="function">
    <text evidence="5">Involved in chromosome partition. Localize to both poles of the predivisional cell following completion of DNA replication. Binds to the DNA origin of replication.</text>
</comment>
<dbReference type="PANTHER" id="PTHR33375">
    <property type="entry name" value="CHROMOSOME-PARTITIONING PROTEIN PARB-RELATED"/>
    <property type="match status" value="1"/>
</dbReference>
<dbReference type="PANTHER" id="PTHR33375:SF1">
    <property type="entry name" value="CHROMOSOME-PARTITIONING PROTEIN PARB-RELATED"/>
    <property type="match status" value="1"/>
</dbReference>
<evidence type="ECO:0000259" key="6">
    <source>
        <dbReference type="SMART" id="SM00470"/>
    </source>
</evidence>
<dbReference type="InterPro" id="IPR036086">
    <property type="entry name" value="ParB/Sulfiredoxin_sf"/>
</dbReference>
<keyword evidence="8" id="KW-1185">Reference proteome</keyword>
<accession>A0A5E4PDW9</accession>
<sequence>MVKKRGLGKSLDALLAYKSSEPQTSVDPDDTSHEKLARLSVDLIQRGKYQPRREMDSQALEDLANSIRAQGIIQPLIVRPVGEKFEIIAGERRWRAAQLAGLSDVPVIIRQIPDEAAIAMALIENIQRENLNPIEEAAALERLIQEFGMTHQQVAEAVGKSRASVTNLLRLLALPEEVKNMLERGLLEMGHARTLITLPESAQLEAAELIISRGLSVRETETLVRQLQSGESGNIRKKHQDPDILHLQESLAKQLKLRVAIHCNAKGRGKLVIHYRSLAELDGILAQFQD</sequence>
<dbReference type="NCBIfam" id="TIGR00180">
    <property type="entry name" value="parB_part"/>
    <property type="match status" value="1"/>
</dbReference>
<keyword evidence="4" id="KW-0238">DNA-binding</keyword>
<dbReference type="GO" id="GO:0005694">
    <property type="term" value="C:chromosome"/>
    <property type="evidence" value="ECO:0007669"/>
    <property type="project" value="TreeGrafter"/>
</dbReference>
<evidence type="ECO:0000313" key="7">
    <source>
        <dbReference type="EMBL" id="VVC74785.1"/>
    </source>
</evidence>
<dbReference type="EMBL" id="LR699119">
    <property type="protein sequence ID" value="VVC74785.1"/>
    <property type="molecule type" value="Genomic_DNA"/>
</dbReference>
<dbReference type="AlphaFoldDB" id="A0A5E4PDW9"/>
<dbReference type="InterPro" id="IPR041468">
    <property type="entry name" value="HTH_ParB/Spo0J"/>
</dbReference>
<dbReference type="SUPFAM" id="SSF109709">
    <property type="entry name" value="KorB DNA-binding domain-like"/>
    <property type="match status" value="1"/>
</dbReference>
<dbReference type="GO" id="GO:0007059">
    <property type="term" value="P:chromosome segregation"/>
    <property type="evidence" value="ECO:0007669"/>
    <property type="project" value="UniProtKB-KW"/>
</dbReference>
<dbReference type="CDD" id="cd16393">
    <property type="entry name" value="SPO0J_N"/>
    <property type="match status" value="1"/>
</dbReference>
<reference evidence="7 8" key="1">
    <citation type="submission" date="2019-08" db="EMBL/GenBank/DDBJ databases">
        <authorList>
            <person name="Guy L."/>
        </authorList>
    </citation>
    <scope>NUCLEOTIDE SEQUENCE [LARGE SCALE GENOMIC DNA]</scope>
    <source>
        <strain evidence="7 8">SGT-108</strain>
    </source>
</reference>
<dbReference type="Pfam" id="PF23552">
    <property type="entry name" value="ParB_C"/>
    <property type="match status" value="1"/>
</dbReference>
<dbReference type="Pfam" id="PF02195">
    <property type="entry name" value="ParB_N"/>
    <property type="match status" value="1"/>
</dbReference>
<dbReference type="FunFam" id="1.10.10.2830:FF:000001">
    <property type="entry name" value="Chromosome partitioning protein ParB"/>
    <property type="match status" value="1"/>
</dbReference>
<dbReference type="SUPFAM" id="SSF110849">
    <property type="entry name" value="ParB/Sulfiredoxin"/>
    <property type="match status" value="1"/>
</dbReference>
<dbReference type="Pfam" id="PF17762">
    <property type="entry name" value="HTH_ParB"/>
    <property type="match status" value="1"/>
</dbReference>
<evidence type="ECO:0000256" key="5">
    <source>
        <dbReference type="ARBA" id="ARBA00025472"/>
    </source>
</evidence>
<dbReference type="Gene3D" id="1.10.10.2830">
    <property type="match status" value="1"/>
</dbReference>
<dbReference type="InterPro" id="IPR050336">
    <property type="entry name" value="Chromosome_partition/occlusion"/>
</dbReference>
<evidence type="ECO:0000256" key="3">
    <source>
        <dbReference type="ARBA" id="ARBA00022829"/>
    </source>
</evidence>
<dbReference type="OrthoDB" id="9802051at2"/>
<evidence type="ECO:0000256" key="1">
    <source>
        <dbReference type="ARBA" id="ARBA00006295"/>
    </source>
</evidence>
<feature type="domain" description="ParB-like N-terminal" evidence="6">
    <location>
        <begin position="37"/>
        <end position="126"/>
    </location>
</feature>
<dbReference type="InterPro" id="IPR057240">
    <property type="entry name" value="ParB_dimer_C"/>
</dbReference>
<comment type="similarity">
    <text evidence="1">Belongs to the ParB family.</text>
</comment>
<proteinExistence type="inferred from homology"/>
<dbReference type="GO" id="GO:0045881">
    <property type="term" value="P:positive regulation of sporulation resulting in formation of a cellular spore"/>
    <property type="evidence" value="ECO:0007669"/>
    <property type="project" value="TreeGrafter"/>
</dbReference>
<dbReference type="InterPro" id="IPR003115">
    <property type="entry name" value="ParB_N"/>
</dbReference>
<dbReference type="InterPro" id="IPR004437">
    <property type="entry name" value="ParB/RepB/Spo0J"/>
</dbReference>
<dbReference type="GO" id="GO:0003677">
    <property type="term" value="F:DNA binding"/>
    <property type="evidence" value="ECO:0007669"/>
    <property type="project" value="UniProtKB-KW"/>
</dbReference>
<gene>
    <name evidence="7" type="primary">parB_1</name>
    <name evidence="7" type="ORF">AQUSIP_00570</name>
</gene>
<dbReference type="FunFam" id="3.90.1530.30:FF:000001">
    <property type="entry name" value="Chromosome partitioning protein ParB"/>
    <property type="match status" value="1"/>
</dbReference>
<dbReference type="Proteomes" id="UP000324194">
    <property type="component" value="Chromosome 1"/>
</dbReference>